<dbReference type="Proteomes" id="UP000805193">
    <property type="component" value="Unassembled WGS sequence"/>
</dbReference>
<sequence>MCRSFIRSGGIVAVADSLMNNRTLLELSIDGNLFTEEAVVAFVRLVASNKTLKHFHATPGCCLRSAAPSNEFVESSALNRSLEGIKLSVVYPC</sequence>
<keyword evidence="2" id="KW-1185">Reference proteome</keyword>
<accession>A0AC60P983</accession>
<organism evidence="1 2">
    <name type="scientific">Ixodes persulcatus</name>
    <name type="common">Taiga tick</name>
    <dbReference type="NCBI Taxonomy" id="34615"/>
    <lineage>
        <taxon>Eukaryota</taxon>
        <taxon>Metazoa</taxon>
        <taxon>Ecdysozoa</taxon>
        <taxon>Arthropoda</taxon>
        <taxon>Chelicerata</taxon>
        <taxon>Arachnida</taxon>
        <taxon>Acari</taxon>
        <taxon>Parasitiformes</taxon>
        <taxon>Ixodida</taxon>
        <taxon>Ixodoidea</taxon>
        <taxon>Ixodidae</taxon>
        <taxon>Ixodinae</taxon>
        <taxon>Ixodes</taxon>
    </lineage>
</organism>
<comment type="caution">
    <text evidence="1">The sequence shown here is derived from an EMBL/GenBank/DDBJ whole genome shotgun (WGS) entry which is preliminary data.</text>
</comment>
<gene>
    <name evidence="1" type="ORF">HPB47_006819</name>
</gene>
<evidence type="ECO:0000313" key="1">
    <source>
        <dbReference type="EMBL" id="KAG0416004.1"/>
    </source>
</evidence>
<name>A0AC60P983_IXOPE</name>
<protein>
    <submittedName>
        <fullName evidence="1">Uncharacterized protein</fullName>
    </submittedName>
</protein>
<reference evidence="1 2" key="1">
    <citation type="journal article" date="2020" name="Cell">
        <title>Large-Scale Comparative Analyses of Tick Genomes Elucidate Their Genetic Diversity and Vector Capacities.</title>
        <authorList>
            <consortium name="Tick Genome and Microbiome Consortium (TIGMIC)"/>
            <person name="Jia N."/>
            <person name="Wang J."/>
            <person name="Shi W."/>
            <person name="Du L."/>
            <person name="Sun Y."/>
            <person name="Zhan W."/>
            <person name="Jiang J.F."/>
            <person name="Wang Q."/>
            <person name="Zhang B."/>
            <person name="Ji P."/>
            <person name="Bell-Sakyi L."/>
            <person name="Cui X.M."/>
            <person name="Yuan T.T."/>
            <person name="Jiang B.G."/>
            <person name="Yang W.F."/>
            <person name="Lam T.T."/>
            <person name="Chang Q.C."/>
            <person name="Ding S.J."/>
            <person name="Wang X.J."/>
            <person name="Zhu J.G."/>
            <person name="Ruan X.D."/>
            <person name="Zhao L."/>
            <person name="Wei J.T."/>
            <person name="Ye R.Z."/>
            <person name="Que T.C."/>
            <person name="Du C.H."/>
            <person name="Zhou Y.H."/>
            <person name="Cheng J.X."/>
            <person name="Dai P.F."/>
            <person name="Guo W.B."/>
            <person name="Han X.H."/>
            <person name="Huang E.J."/>
            <person name="Li L.F."/>
            <person name="Wei W."/>
            <person name="Gao Y.C."/>
            <person name="Liu J.Z."/>
            <person name="Shao H.Z."/>
            <person name="Wang X."/>
            <person name="Wang C.C."/>
            <person name="Yang T.C."/>
            <person name="Huo Q.B."/>
            <person name="Li W."/>
            <person name="Chen H.Y."/>
            <person name="Chen S.E."/>
            <person name="Zhou L.G."/>
            <person name="Ni X.B."/>
            <person name="Tian J.H."/>
            <person name="Sheng Y."/>
            <person name="Liu T."/>
            <person name="Pan Y.S."/>
            <person name="Xia L.Y."/>
            <person name="Li J."/>
            <person name="Zhao F."/>
            <person name="Cao W.C."/>
        </authorList>
    </citation>
    <scope>NUCLEOTIDE SEQUENCE [LARGE SCALE GENOMIC DNA]</scope>
    <source>
        <strain evidence="1">Iper-2018</strain>
    </source>
</reference>
<evidence type="ECO:0000313" key="2">
    <source>
        <dbReference type="Proteomes" id="UP000805193"/>
    </source>
</evidence>
<dbReference type="EMBL" id="JABSTQ010010997">
    <property type="protein sequence ID" value="KAG0416004.1"/>
    <property type="molecule type" value="Genomic_DNA"/>
</dbReference>
<proteinExistence type="predicted"/>